<gene>
    <name evidence="1" type="ORF">EO157G_4800</name>
</gene>
<organism evidence="1 2">
    <name type="scientific">Escherichia phage SP27</name>
    <dbReference type="NCBI Taxonomy" id="2495557"/>
    <lineage>
        <taxon>Viruses</taxon>
        <taxon>Duplodnaviria</taxon>
        <taxon>Heunggongvirae</taxon>
        <taxon>Uroviricota</taxon>
        <taxon>Caudoviricetes</taxon>
        <taxon>Asteriusvirus</taxon>
        <taxon>Asteriusvirus PBECO4</taxon>
    </lineage>
</organism>
<reference evidence="1 2" key="1">
    <citation type="submission" date="2019-07" db="EMBL/GenBank/DDBJ databases">
        <title>Whole genome analysis of E. coli Jumbo phage.</title>
        <authorList>
            <person name="Azam A.H."/>
            <person name="Oishi K."/>
            <person name="Miyanaga K."/>
            <person name="Tanji Y."/>
        </authorList>
    </citation>
    <scope>NUCLEOTIDE SEQUENCE [LARGE SCALE GENOMIC DNA]</scope>
    <source>
        <strain evidence="1 2">SP27</strain>
    </source>
</reference>
<sequence>MMVLTLSVLGSIDGEDSSLSDSVIASFGTNKNSSFIISGWTGMTDSENNVKIKAKSTNENHETEWVTLYDSASNKLYNVLSSNNILINPLSGNAVFNINLSDRNTTISIGAAPTEVYSITILLTQQTGSNLVNWGSNVKWSYNRPVVLSYEIGEKDIISLETYDKGVTWYGALIRAGV</sequence>
<dbReference type="EMBL" id="LC494302">
    <property type="protein sequence ID" value="BBM62069.1"/>
    <property type="molecule type" value="Genomic_DNA"/>
</dbReference>
<name>A0A5A4U3E9_9CAUD</name>
<proteinExistence type="predicted"/>
<evidence type="ECO:0000313" key="2">
    <source>
        <dbReference type="Proteomes" id="UP000321352"/>
    </source>
</evidence>
<evidence type="ECO:0000313" key="1">
    <source>
        <dbReference type="EMBL" id="BBM62069.1"/>
    </source>
</evidence>
<accession>A0A5A4U3E9</accession>
<dbReference type="Proteomes" id="UP000321352">
    <property type="component" value="Segment"/>
</dbReference>
<protein>
    <submittedName>
        <fullName evidence="1">Uncharacterized protein</fullName>
    </submittedName>
</protein>